<dbReference type="RefSeq" id="WP_307231590.1">
    <property type="nucleotide sequence ID" value="NZ_JAUSTT010000023.1"/>
</dbReference>
<dbReference type="Gene3D" id="3.40.50.10490">
    <property type="entry name" value="Glucose-6-phosphate isomerase like protein, domain 1"/>
    <property type="match status" value="1"/>
</dbReference>
<keyword evidence="3" id="KW-1185">Reference proteome</keyword>
<organism evidence="2 3">
    <name type="scientific">Bacillus chungangensis</name>
    <dbReference type="NCBI Taxonomy" id="587633"/>
    <lineage>
        <taxon>Bacteria</taxon>
        <taxon>Bacillati</taxon>
        <taxon>Bacillota</taxon>
        <taxon>Bacilli</taxon>
        <taxon>Bacillales</taxon>
        <taxon>Bacillaceae</taxon>
        <taxon>Bacillus</taxon>
    </lineage>
</organism>
<evidence type="ECO:0000313" key="2">
    <source>
        <dbReference type="EMBL" id="MDQ0177531.1"/>
    </source>
</evidence>
<protein>
    <recommendedName>
        <fullName evidence="1">DUF2529 domain-containing protein</fullName>
    </recommendedName>
</protein>
<feature type="domain" description="DUF2529" evidence="1">
    <location>
        <begin position="1"/>
        <end position="169"/>
    </location>
</feature>
<dbReference type="EMBL" id="JAUSTT010000023">
    <property type="protein sequence ID" value="MDQ0177531.1"/>
    <property type="molecule type" value="Genomic_DNA"/>
</dbReference>
<evidence type="ECO:0000313" key="3">
    <source>
        <dbReference type="Proteomes" id="UP001223586"/>
    </source>
</evidence>
<dbReference type="InterPro" id="IPR019676">
    <property type="entry name" value="DUF2529"/>
</dbReference>
<proteinExistence type="predicted"/>
<accession>A0ABT9WW55</accession>
<evidence type="ECO:0000259" key="1">
    <source>
        <dbReference type="Pfam" id="PF10740"/>
    </source>
</evidence>
<dbReference type="Pfam" id="PF10740">
    <property type="entry name" value="DUF2529"/>
    <property type="match status" value="1"/>
</dbReference>
<comment type="caution">
    <text evidence="2">The sequence shown here is derived from an EMBL/GenBank/DDBJ whole genome shotgun (WGS) entry which is preliminary data.</text>
</comment>
<dbReference type="Proteomes" id="UP001223586">
    <property type="component" value="Unassembled WGS sequence"/>
</dbReference>
<gene>
    <name evidence="2" type="ORF">J2S08_003411</name>
</gene>
<sequence length="174" mass="19465">MLKMFTTQLTGRFQQCQKINEEMIEDGARLLAQAIVGEGTIYIKGFHEMEAVMFEALEGIEPLKKAKPFTDLISLSTTDRLLLITRYSHDSEAVMLGEALLEKQIPFTAISTHITSEEANLTDLADVHLNLGLTKGVLPGENGERFCFPNALVALYLYHCLKLSLDDILVDYAR</sequence>
<name>A0ABT9WW55_9BACI</name>
<reference evidence="2 3" key="1">
    <citation type="submission" date="2023-07" db="EMBL/GenBank/DDBJ databases">
        <title>Genomic Encyclopedia of Type Strains, Phase IV (KMG-IV): sequencing the most valuable type-strain genomes for metagenomic binning, comparative biology and taxonomic classification.</title>
        <authorList>
            <person name="Goeker M."/>
        </authorList>
    </citation>
    <scope>NUCLEOTIDE SEQUENCE [LARGE SCALE GENOMIC DNA]</scope>
    <source>
        <strain evidence="2 3">DSM 23837</strain>
    </source>
</reference>